<evidence type="ECO:0000256" key="3">
    <source>
        <dbReference type="ARBA" id="ARBA00023125"/>
    </source>
</evidence>
<evidence type="ECO:0000313" key="7">
    <source>
        <dbReference type="Proteomes" id="UP000566819"/>
    </source>
</evidence>
<comment type="caution">
    <text evidence="6">The sequence shown here is derived from an EMBL/GenBank/DDBJ whole genome shotgun (WGS) entry which is preliminary data.</text>
</comment>
<accession>A0A8H4RSW7</accession>
<dbReference type="GO" id="GO:0000981">
    <property type="term" value="F:DNA-binding transcription factor activity, RNA polymerase II-specific"/>
    <property type="evidence" value="ECO:0007669"/>
    <property type="project" value="TreeGrafter"/>
</dbReference>
<dbReference type="GO" id="GO:0005634">
    <property type="term" value="C:nucleus"/>
    <property type="evidence" value="ECO:0007669"/>
    <property type="project" value="UniProtKB-SubCell"/>
</dbReference>
<keyword evidence="2" id="KW-0805">Transcription regulation</keyword>
<name>A0A8H4RSW7_9HELO</name>
<keyword evidence="4" id="KW-0804">Transcription</keyword>
<keyword evidence="5" id="KW-0539">Nucleus</keyword>
<keyword evidence="7" id="KW-1185">Reference proteome</keyword>
<dbReference type="GO" id="GO:0000976">
    <property type="term" value="F:transcription cis-regulatory region binding"/>
    <property type="evidence" value="ECO:0007669"/>
    <property type="project" value="TreeGrafter"/>
</dbReference>
<dbReference type="InterPro" id="IPR051089">
    <property type="entry name" value="prtT"/>
</dbReference>
<evidence type="ECO:0000256" key="2">
    <source>
        <dbReference type="ARBA" id="ARBA00023015"/>
    </source>
</evidence>
<reference evidence="6 7" key="1">
    <citation type="submission" date="2020-03" db="EMBL/GenBank/DDBJ databases">
        <title>Draft Genome Sequence of Cudoniella acicularis.</title>
        <authorList>
            <person name="Buettner E."/>
            <person name="Kellner H."/>
        </authorList>
    </citation>
    <scope>NUCLEOTIDE SEQUENCE [LARGE SCALE GENOMIC DNA]</scope>
    <source>
        <strain evidence="6 7">DSM 108380</strain>
    </source>
</reference>
<dbReference type="Proteomes" id="UP000566819">
    <property type="component" value="Unassembled WGS sequence"/>
</dbReference>
<dbReference type="AlphaFoldDB" id="A0A8H4RSW7"/>
<keyword evidence="3" id="KW-0238">DNA-binding</keyword>
<evidence type="ECO:0008006" key="8">
    <source>
        <dbReference type="Google" id="ProtNLM"/>
    </source>
</evidence>
<gene>
    <name evidence="6" type="ORF">G7Y89_g3094</name>
</gene>
<protein>
    <recommendedName>
        <fullName evidence="8">Zn(2)-C6 fungal-type domain-containing protein</fullName>
    </recommendedName>
</protein>
<dbReference type="EMBL" id="JAAMPI010000147">
    <property type="protein sequence ID" value="KAF4635003.1"/>
    <property type="molecule type" value="Genomic_DNA"/>
</dbReference>
<organism evidence="6 7">
    <name type="scientific">Cudoniella acicularis</name>
    <dbReference type="NCBI Taxonomy" id="354080"/>
    <lineage>
        <taxon>Eukaryota</taxon>
        <taxon>Fungi</taxon>
        <taxon>Dikarya</taxon>
        <taxon>Ascomycota</taxon>
        <taxon>Pezizomycotina</taxon>
        <taxon>Leotiomycetes</taxon>
        <taxon>Helotiales</taxon>
        <taxon>Tricladiaceae</taxon>
        <taxon>Cudoniella</taxon>
    </lineage>
</organism>
<dbReference type="PANTHER" id="PTHR31845:SF32">
    <property type="entry name" value="MISCELLANEOUS ZN(II)2CYS6 TRANSCRIPTION FACTOR (EUROFUNG)-RELATED"/>
    <property type="match status" value="1"/>
</dbReference>
<evidence type="ECO:0000313" key="6">
    <source>
        <dbReference type="EMBL" id="KAF4635003.1"/>
    </source>
</evidence>
<sequence>MEVTGQDLRHPDPSASISVNKACGNCARAKAKCISGHEIGGKCESRVSKSHVEKLGEKLDGLVTLLQATRQLEPLEDVTVPARNIGTPPIPIRQPASQHISISGVTTSINSNCHQVQDLPSGLCSSLNVSNIQNTGSELHSGGQQVTPTMSSASFADGFQMDEGKADALLQIFLNEMSPNFPFIFLDGSTRSIHLRQERPILHLAILAVSTRDTTQQQELGEMLVANIVERVYIKNERTMDLLLGSMTYAAWYYYHFQSVPRLTSMISTTNVLMRCFELLKNKELS</sequence>
<evidence type="ECO:0000256" key="5">
    <source>
        <dbReference type="ARBA" id="ARBA00023242"/>
    </source>
</evidence>
<dbReference type="PANTHER" id="PTHR31845">
    <property type="entry name" value="FINGER DOMAIN PROTEIN, PUTATIVE-RELATED"/>
    <property type="match status" value="1"/>
</dbReference>
<dbReference type="OrthoDB" id="1600564at2759"/>
<proteinExistence type="predicted"/>
<evidence type="ECO:0000256" key="4">
    <source>
        <dbReference type="ARBA" id="ARBA00023163"/>
    </source>
</evidence>
<comment type="subcellular location">
    <subcellularLocation>
        <location evidence="1">Nucleus</location>
    </subcellularLocation>
</comment>
<evidence type="ECO:0000256" key="1">
    <source>
        <dbReference type="ARBA" id="ARBA00004123"/>
    </source>
</evidence>